<dbReference type="Proteomes" id="UP001732700">
    <property type="component" value="Chromosome 5D"/>
</dbReference>
<evidence type="ECO:0000313" key="1">
    <source>
        <dbReference type="EnsemblPlants" id="AVESA.00010b.r2.5DG0980160.3.CDS"/>
    </source>
</evidence>
<protein>
    <submittedName>
        <fullName evidence="1">Uncharacterized protein</fullName>
    </submittedName>
</protein>
<keyword evidence="2" id="KW-1185">Reference proteome</keyword>
<organism evidence="1 2">
    <name type="scientific">Avena sativa</name>
    <name type="common">Oat</name>
    <dbReference type="NCBI Taxonomy" id="4498"/>
    <lineage>
        <taxon>Eukaryota</taxon>
        <taxon>Viridiplantae</taxon>
        <taxon>Streptophyta</taxon>
        <taxon>Embryophyta</taxon>
        <taxon>Tracheophyta</taxon>
        <taxon>Spermatophyta</taxon>
        <taxon>Magnoliopsida</taxon>
        <taxon>Liliopsida</taxon>
        <taxon>Poales</taxon>
        <taxon>Poaceae</taxon>
        <taxon>BOP clade</taxon>
        <taxon>Pooideae</taxon>
        <taxon>Poodae</taxon>
        <taxon>Poeae</taxon>
        <taxon>Poeae Chloroplast Group 1 (Aveneae type)</taxon>
        <taxon>Aveninae</taxon>
        <taxon>Avena</taxon>
    </lineage>
</organism>
<evidence type="ECO:0000313" key="2">
    <source>
        <dbReference type="Proteomes" id="UP001732700"/>
    </source>
</evidence>
<reference evidence="1" key="2">
    <citation type="submission" date="2025-09" db="UniProtKB">
        <authorList>
            <consortium name="EnsemblPlants"/>
        </authorList>
    </citation>
    <scope>IDENTIFICATION</scope>
</reference>
<proteinExistence type="predicted"/>
<dbReference type="EnsemblPlants" id="AVESA.00010b.r2.5DG0980160.3">
    <property type="protein sequence ID" value="AVESA.00010b.r2.5DG0980160.3.CDS"/>
    <property type="gene ID" value="AVESA.00010b.r2.5DG0980160"/>
</dbReference>
<sequence length="1136" mass="127072">MVMDRASWLWKRKASDNSPGASESSVPVPSRSQHCLGDQLLRPVSNNDSSHHGESPGVSSRIRHDETQGTGVPKSLNEKLASRVNLNDTSPQHGQSLESYTSLNVRDEENKDTVKSLNEKLAAALLTISDKEDLVKQHAKVTEEAVAGWEQAEVEATAIKKLLEAASQRNVYLEDQVNHLDKALKECVRQLRLSREEQEEKIRDALTKMSLDLEFENSKLQNHIAELKKELEATKSEASSSIQPDLYEKLQITERENLDLKAKLLVQSKDLKILSLEKDLSNQAAETASKQHLESVKKIARVEAECRRLYHVTQKAALVNDSRPLLSNACVESLTDSHSDSAERMVAVDSELQNSDSWASALISELDQFRNGKASARNTTNNPVEIDLMDDFLEMERLAALHESDQTSSTFDMETDSDKAVTRNNSFKIENEELRNHVADLHAKVEIVESEKMELEMALIEARNQLDISCDALVAARNRLVEMQMQLDLANDSKYTALGDVDRLEEEKKALESQLDSKSVEAEELHAVVASLGENVEKKESESQLELVSAEAAQLRVTLASLQKRIETEKALSLQHKAKLDAACNAKESLETQLYSANTELQKLRDIVLALEKDVEKEKALHKEVTTQLAGQMEAAVSAVKEPLEAQLCSANTELQKLRDIVLALEKDVEKEKALQEELTTQLAGKMEAAVSAVKEPLEAQLCSANTEVEKLRGILEALESEIEKEKILHAELTTELEMKIQAERTHSEVVKESLEAQLCLENSEVAKLRDNIKALENELEKVKALHEAEKSHSVETIKESLEAELQLVNSEVVKLRDMVTALEHGVVKEKEFSEELQMQLEALEAIKRVLESDVESAHQDARKLNEKVELFKAKLKEQMSSAAEFTAKEEVVQSERMAMEHELEASKANVVKLTNMVSLLQGEIVHERLLSEDYEQKCRKLEAQLSRDIRDAKLWRLVNSNGDLKTKQEKELANATGKLAECQKTIASLGRQLKSLTDLDNMVLEPGLLLEARDLPLDFRTSEPNQLQKRNTGADFAVFTDELYDPGHLQKRNTGADFAVFTDELYDPCHLQKRNTGADFAVFADELYDLDLPNGGVSCFSPLPSIRPSSPPPSEMSVFAGGLSSLSSYRNKRRK</sequence>
<accession>A0ACD5YCJ1</accession>
<name>A0ACD5YCJ1_AVESA</name>
<reference evidence="1" key="1">
    <citation type="submission" date="2021-05" db="EMBL/GenBank/DDBJ databases">
        <authorList>
            <person name="Scholz U."/>
            <person name="Mascher M."/>
            <person name="Fiebig A."/>
        </authorList>
    </citation>
    <scope>NUCLEOTIDE SEQUENCE [LARGE SCALE GENOMIC DNA]</scope>
</reference>